<reference evidence="2" key="1">
    <citation type="submission" date="2022-11" db="EMBL/GenBank/DDBJ databases">
        <authorList>
            <person name="Petersen C."/>
        </authorList>
    </citation>
    <scope>NUCLEOTIDE SEQUENCE</scope>
    <source>
        <strain evidence="2">IBT 20477</strain>
    </source>
</reference>
<evidence type="ECO:0000313" key="3">
    <source>
        <dbReference type="Proteomes" id="UP001150942"/>
    </source>
</evidence>
<organism evidence="2 3">
    <name type="scientific">Penicillium cf. viridicatum</name>
    <dbReference type="NCBI Taxonomy" id="2972119"/>
    <lineage>
        <taxon>Eukaryota</taxon>
        <taxon>Fungi</taxon>
        <taxon>Dikarya</taxon>
        <taxon>Ascomycota</taxon>
        <taxon>Pezizomycotina</taxon>
        <taxon>Eurotiomycetes</taxon>
        <taxon>Eurotiomycetidae</taxon>
        <taxon>Eurotiales</taxon>
        <taxon>Aspergillaceae</taxon>
        <taxon>Penicillium</taxon>
    </lineage>
</organism>
<proteinExistence type="predicted"/>
<protein>
    <submittedName>
        <fullName evidence="2">Uncharacterized protein</fullName>
    </submittedName>
</protein>
<gene>
    <name evidence="2" type="ORF">N7449_000263</name>
</gene>
<dbReference type="AlphaFoldDB" id="A0A9W9T8D3"/>
<dbReference type="Proteomes" id="UP001150942">
    <property type="component" value="Unassembled WGS sequence"/>
</dbReference>
<dbReference type="OrthoDB" id="10291365at2759"/>
<accession>A0A9W9T8D3</accession>
<keyword evidence="3" id="KW-1185">Reference proteome</keyword>
<evidence type="ECO:0000313" key="2">
    <source>
        <dbReference type="EMBL" id="KAJ5213094.1"/>
    </source>
</evidence>
<sequence>MPSDSSSQGNSTPLGRGHTGSQIAHHSAPPGRYHSGSQSPGFQRCDTLARSQTSKNALRVLFTGQAHISAGRLCRKLFPAGGQSIG</sequence>
<comment type="caution">
    <text evidence="2">The sequence shown here is derived from an EMBL/GenBank/DDBJ whole genome shotgun (WGS) entry which is preliminary data.</text>
</comment>
<dbReference type="EMBL" id="JAPQKQ010000001">
    <property type="protein sequence ID" value="KAJ5213094.1"/>
    <property type="molecule type" value="Genomic_DNA"/>
</dbReference>
<feature type="compositionally biased region" description="Polar residues" evidence="1">
    <location>
        <begin position="1"/>
        <end position="24"/>
    </location>
</feature>
<name>A0A9W9T8D3_9EURO</name>
<feature type="region of interest" description="Disordered" evidence="1">
    <location>
        <begin position="1"/>
        <end position="44"/>
    </location>
</feature>
<reference evidence="2" key="2">
    <citation type="journal article" date="2023" name="IMA Fungus">
        <title>Comparative genomic study of the Penicillium genus elucidates a diverse pangenome and 15 lateral gene transfer events.</title>
        <authorList>
            <person name="Petersen C."/>
            <person name="Sorensen T."/>
            <person name="Nielsen M.R."/>
            <person name="Sondergaard T.E."/>
            <person name="Sorensen J.L."/>
            <person name="Fitzpatrick D.A."/>
            <person name="Frisvad J.C."/>
            <person name="Nielsen K.L."/>
        </authorList>
    </citation>
    <scope>NUCLEOTIDE SEQUENCE</scope>
    <source>
        <strain evidence="2">IBT 20477</strain>
    </source>
</reference>
<evidence type="ECO:0000256" key="1">
    <source>
        <dbReference type="SAM" id="MobiDB-lite"/>
    </source>
</evidence>